<comment type="caution">
    <text evidence="1">The sequence shown here is derived from an EMBL/GenBank/DDBJ whole genome shotgun (WGS) entry which is preliminary data.</text>
</comment>
<organism evidence="1 2">
    <name type="scientific">Discostella pseudostelligera</name>
    <dbReference type="NCBI Taxonomy" id="259834"/>
    <lineage>
        <taxon>Eukaryota</taxon>
        <taxon>Sar</taxon>
        <taxon>Stramenopiles</taxon>
        <taxon>Ochrophyta</taxon>
        <taxon>Bacillariophyta</taxon>
        <taxon>Coscinodiscophyceae</taxon>
        <taxon>Thalassiosirophycidae</taxon>
        <taxon>Stephanodiscales</taxon>
        <taxon>Stephanodiscaceae</taxon>
        <taxon>Discostella</taxon>
    </lineage>
</organism>
<accession>A0ABD3M1Q0</accession>
<evidence type="ECO:0000313" key="1">
    <source>
        <dbReference type="EMBL" id="KAL3757915.1"/>
    </source>
</evidence>
<name>A0ABD3M1Q0_9STRA</name>
<keyword evidence="2" id="KW-1185">Reference proteome</keyword>
<sequence>MATSFDALEALLQFHEGISTVKPKRSKIHLAIPVPNPLDPAQPHLIIEGDAPNLAVHQQSNEKEAKYDIISMPIADSVVTTVPNPLMLPSADTDRTQHVRAMEPVSTAVTSSPTASSCDNSYTCFNNSSTPAHPSAPLSPAIRYAASMLALGEHHGHDRSDRLLDALNSMPQRGKKRQNLDEYERQELTRIRNREHAKCTRMRKKARTEELIEIEKKYMELEELESLQLLRRQRLTDFVEKSDVEGCPHYAMLYQLACQEFQEPEFAMIDSVALTTDNSGMVKVSVHGVGVECPSPRTLSGVISVDFAPGSTDIVAVSLYWSTSKSIPPPVSIFPSVSVLSFVS</sequence>
<evidence type="ECO:0008006" key="3">
    <source>
        <dbReference type="Google" id="ProtNLM"/>
    </source>
</evidence>
<dbReference type="Proteomes" id="UP001530293">
    <property type="component" value="Unassembled WGS sequence"/>
</dbReference>
<dbReference type="AlphaFoldDB" id="A0ABD3M1Q0"/>
<evidence type="ECO:0000313" key="2">
    <source>
        <dbReference type="Proteomes" id="UP001530293"/>
    </source>
</evidence>
<protein>
    <recommendedName>
        <fullName evidence="3">BZIP domain-containing protein</fullName>
    </recommendedName>
</protein>
<dbReference type="EMBL" id="JALLBG020000247">
    <property type="protein sequence ID" value="KAL3757915.1"/>
    <property type="molecule type" value="Genomic_DNA"/>
</dbReference>
<proteinExistence type="predicted"/>
<gene>
    <name evidence="1" type="ORF">ACHAWU_002835</name>
</gene>
<reference evidence="1 2" key="1">
    <citation type="submission" date="2024-10" db="EMBL/GenBank/DDBJ databases">
        <title>Updated reference genomes for cyclostephanoid diatoms.</title>
        <authorList>
            <person name="Roberts W.R."/>
            <person name="Alverson A.J."/>
        </authorList>
    </citation>
    <scope>NUCLEOTIDE SEQUENCE [LARGE SCALE GENOMIC DNA]</scope>
    <source>
        <strain evidence="1 2">AJA232-27</strain>
    </source>
</reference>